<dbReference type="EMBL" id="JACHIT010000002">
    <property type="protein sequence ID" value="MBB5916071.1"/>
    <property type="molecule type" value="Genomic_DNA"/>
</dbReference>
<dbReference type="InterPro" id="IPR000182">
    <property type="entry name" value="GNAT_dom"/>
</dbReference>
<protein>
    <submittedName>
        <fullName evidence="2">Putative N-acetyltransferase (TIGR04045 family)</fullName>
    </submittedName>
</protein>
<dbReference type="Pfam" id="PF00586">
    <property type="entry name" value="AIRS"/>
    <property type="match status" value="1"/>
</dbReference>
<organism evidence="2 3">
    <name type="scientific">Nocardia transvalensis</name>
    <dbReference type="NCBI Taxonomy" id="37333"/>
    <lineage>
        <taxon>Bacteria</taxon>
        <taxon>Bacillati</taxon>
        <taxon>Actinomycetota</taxon>
        <taxon>Actinomycetes</taxon>
        <taxon>Mycobacteriales</taxon>
        <taxon>Nocardiaceae</taxon>
        <taxon>Nocardia</taxon>
    </lineage>
</organism>
<dbReference type="NCBIfam" id="TIGR04050">
    <property type="entry name" value="MSMEG_0567_Cter"/>
    <property type="match status" value="1"/>
</dbReference>
<keyword evidence="2" id="KW-0808">Transferase</keyword>
<dbReference type="PROSITE" id="PS51186">
    <property type="entry name" value="GNAT"/>
    <property type="match status" value="1"/>
</dbReference>
<dbReference type="Pfam" id="PF02769">
    <property type="entry name" value="AIRS_C"/>
    <property type="match status" value="1"/>
</dbReference>
<name>A0A7W9PHC8_9NOCA</name>
<dbReference type="InterPro" id="IPR016181">
    <property type="entry name" value="Acyl_CoA_acyltransferase"/>
</dbReference>
<dbReference type="AlphaFoldDB" id="A0A7W9PHC8"/>
<dbReference type="InterPro" id="IPR016188">
    <property type="entry name" value="PurM-like_N"/>
</dbReference>
<dbReference type="GO" id="GO:0009030">
    <property type="term" value="F:thiamine-phosphate kinase activity"/>
    <property type="evidence" value="ECO:0007669"/>
    <property type="project" value="InterPro"/>
</dbReference>
<dbReference type="Gene3D" id="3.40.630.30">
    <property type="match status" value="1"/>
</dbReference>
<sequence>MVAVDTFRASSSPDHCVLSGHPNPTEPADGFLIRPADARHLAAYRGLRRESFVRDQGLFEGSDADDTDDDPRTIVLVALAPDGTVLGGVRLAPATTADLGWWTGSRLVVNSGRRTRGVGHALVRAACAYAENADVLRFEATVQRRHAAMFARLGWILLGDTMVGGAPHVRMRWPIDRIDRLARTTKVLLGPLLNDLGAQPMSLGGTGFRGDDGAPVPGSDLVAACDAILASMVERDPEWAGWCAALVNLNDLAAMGAEPVGLLDAVAAPTRSLLTRILRGLARASDTWGVPVLGGHTQIGPAALSVTALGRTARPVPGGGGRAGDELRLTADLGGRWRPGYTGRQWDSSSLRTGAELRALGRFVADTAPAAAKDVSMAGLAGTAGMLAEASGVGAELDVARMPRPAETAVAEWITCFPGFAMLTADRPGAAIAATGPATSAVCGVLTTTPGVRLRWPDGNTTTAVPGTVTGLGLS</sequence>
<dbReference type="SUPFAM" id="SSF55729">
    <property type="entry name" value="Acyl-CoA N-acyltransferases (Nat)"/>
    <property type="match status" value="1"/>
</dbReference>
<dbReference type="InterPro" id="IPR036676">
    <property type="entry name" value="PurM-like_C_sf"/>
</dbReference>
<dbReference type="Proteomes" id="UP000540412">
    <property type="component" value="Unassembled WGS sequence"/>
</dbReference>
<proteinExistence type="predicted"/>
<dbReference type="Gene3D" id="3.30.1330.10">
    <property type="entry name" value="PurM-like, N-terminal domain"/>
    <property type="match status" value="1"/>
</dbReference>
<dbReference type="PANTHER" id="PTHR30270:SF0">
    <property type="entry name" value="THIAMINE-MONOPHOSPHATE KINASE"/>
    <property type="match status" value="1"/>
</dbReference>
<dbReference type="Pfam" id="PF00583">
    <property type="entry name" value="Acetyltransf_1"/>
    <property type="match status" value="1"/>
</dbReference>
<reference evidence="2 3" key="1">
    <citation type="submission" date="2020-08" db="EMBL/GenBank/DDBJ databases">
        <title>Sequencing the genomes of 1000 actinobacteria strains.</title>
        <authorList>
            <person name="Klenk H.-P."/>
        </authorList>
    </citation>
    <scope>NUCLEOTIDE SEQUENCE [LARGE SCALE GENOMIC DNA]</scope>
    <source>
        <strain evidence="2 3">DSM 43582</strain>
    </source>
</reference>
<evidence type="ECO:0000259" key="1">
    <source>
        <dbReference type="PROSITE" id="PS51186"/>
    </source>
</evidence>
<dbReference type="InterPro" id="IPR010918">
    <property type="entry name" value="PurM-like_C_dom"/>
</dbReference>
<gene>
    <name evidence="2" type="ORF">BJY24_004983</name>
</gene>
<accession>A0A7W9PHC8</accession>
<dbReference type="NCBIfam" id="TIGR04045">
    <property type="entry name" value="MSMEG_0567_GNAT"/>
    <property type="match status" value="1"/>
</dbReference>
<dbReference type="Gene3D" id="3.90.650.10">
    <property type="entry name" value="PurM-like C-terminal domain"/>
    <property type="match status" value="1"/>
</dbReference>
<dbReference type="GO" id="GO:0009228">
    <property type="term" value="P:thiamine biosynthetic process"/>
    <property type="evidence" value="ECO:0007669"/>
    <property type="project" value="InterPro"/>
</dbReference>
<dbReference type="InterPro" id="IPR024035">
    <property type="entry name" value="MSMEG_0567_GNAT"/>
</dbReference>
<feature type="domain" description="N-acetyltransferase" evidence="1">
    <location>
        <begin position="31"/>
        <end position="176"/>
    </location>
</feature>
<dbReference type="InterPro" id="IPR006283">
    <property type="entry name" value="ThiL-like"/>
</dbReference>
<dbReference type="InterPro" id="IPR023911">
    <property type="entry name" value="MSMEG_0567/sll0787_C"/>
</dbReference>
<evidence type="ECO:0000313" key="2">
    <source>
        <dbReference type="EMBL" id="MBB5916071.1"/>
    </source>
</evidence>
<keyword evidence="3" id="KW-1185">Reference proteome</keyword>
<evidence type="ECO:0000313" key="3">
    <source>
        <dbReference type="Proteomes" id="UP000540412"/>
    </source>
</evidence>
<dbReference type="InterPro" id="IPR036921">
    <property type="entry name" value="PurM-like_N_sf"/>
</dbReference>
<dbReference type="SUPFAM" id="SSF56042">
    <property type="entry name" value="PurM C-terminal domain-like"/>
    <property type="match status" value="1"/>
</dbReference>
<dbReference type="RefSeq" id="WP_040748601.1">
    <property type="nucleotide sequence ID" value="NZ_JACHIT010000002.1"/>
</dbReference>
<dbReference type="PANTHER" id="PTHR30270">
    <property type="entry name" value="THIAMINE-MONOPHOSPHATE KINASE"/>
    <property type="match status" value="1"/>
</dbReference>
<dbReference type="SUPFAM" id="SSF55326">
    <property type="entry name" value="PurM N-terminal domain-like"/>
    <property type="match status" value="1"/>
</dbReference>
<comment type="caution">
    <text evidence="2">The sequence shown here is derived from an EMBL/GenBank/DDBJ whole genome shotgun (WGS) entry which is preliminary data.</text>
</comment>
<dbReference type="GO" id="GO:0016747">
    <property type="term" value="F:acyltransferase activity, transferring groups other than amino-acyl groups"/>
    <property type="evidence" value="ECO:0007669"/>
    <property type="project" value="InterPro"/>
</dbReference>